<organism evidence="1 2">
    <name type="scientific">Pseudomonas syringae</name>
    <dbReference type="NCBI Taxonomy" id="317"/>
    <lineage>
        <taxon>Bacteria</taxon>
        <taxon>Pseudomonadati</taxon>
        <taxon>Pseudomonadota</taxon>
        <taxon>Gammaproteobacteria</taxon>
        <taxon>Pseudomonadales</taxon>
        <taxon>Pseudomonadaceae</taxon>
        <taxon>Pseudomonas</taxon>
    </lineage>
</organism>
<dbReference type="Proteomes" id="UP000028643">
    <property type="component" value="Unassembled WGS sequence"/>
</dbReference>
<comment type="caution">
    <text evidence="1">The sequence shown here is derived from an EMBL/GenBank/DDBJ whole genome shotgun (WGS) entry which is preliminary data.</text>
</comment>
<dbReference type="AlphaFoldDB" id="A0A085VKF1"/>
<protein>
    <submittedName>
        <fullName evidence="1">Uncharacterized protein</fullName>
    </submittedName>
</protein>
<proteinExistence type="predicted"/>
<gene>
    <name evidence="1" type="ORF">IV02_01220</name>
</gene>
<evidence type="ECO:0000313" key="2">
    <source>
        <dbReference type="Proteomes" id="UP000028643"/>
    </source>
</evidence>
<name>A0A085VKF1_PSESX</name>
<sequence length="167" mass="18560">MRQVGNGNLPALRVACTHGFVSWQAHLISLAQPSIARIFSDYLIGARQGLTYHLIRLFGLAVIHSRRASGHARHRDSDEVGVTLQVENLCYRYMAFDKFPVNHRGMTGRQARSDAEALFDFAHVGLDMLAHAEAINFKILYSVLAAAAVRIAVNIDDFSSLCRSVHE</sequence>
<evidence type="ECO:0000313" key="1">
    <source>
        <dbReference type="EMBL" id="KFE55914.1"/>
    </source>
</evidence>
<reference evidence="1 2" key="1">
    <citation type="submission" date="2014-07" db="EMBL/GenBank/DDBJ databases">
        <title>Draft Genome Sequences of Environmental Pseudomonas syringae strains.</title>
        <authorList>
            <person name="Baltrus D.A."/>
            <person name="Berge O."/>
            <person name="Morris C."/>
        </authorList>
    </citation>
    <scope>NUCLEOTIDE SEQUENCE [LARGE SCALE GENOMIC DNA]</scope>
    <source>
        <strain evidence="1 2">CEB003</strain>
    </source>
</reference>
<dbReference type="EMBL" id="JPQT01000021">
    <property type="protein sequence ID" value="KFE55914.1"/>
    <property type="molecule type" value="Genomic_DNA"/>
</dbReference>
<accession>A0A085VKF1</accession>